<accession>A0A485KYH6</accession>
<gene>
    <name evidence="3" type="primary">Aste57867_12785</name>
    <name evidence="2" type="ORF">As57867_012737</name>
    <name evidence="3" type="ORF">ASTE57867_12785</name>
</gene>
<dbReference type="EMBL" id="CAADRA010005415">
    <property type="protein sequence ID" value="VFT89634.1"/>
    <property type="molecule type" value="Genomic_DNA"/>
</dbReference>
<sequence length="683" mass="74506">MESSSLNIAMWHVAAADVKALNASIIQYTTSEADPTTWRLLHQPLLQDAAWAPFGWALLYDWVQSKREVVSFEGDVSTIVLMSSADQPQLFPSSTSSAVAAASRAMNYVVVYTTFVLACVATSCLVCATYVRFDIHGANLFWFNRIVGSIWIGRPLLLVRGMTAVLVLSTASLELVEGGDHSRFHVPTQPLVHTMVVAGEATWLLYVVQDFLAVALFDSTTLHGPASVAVAWLALVVLSVVSPVRPTARLAQMCTATNMDTAVQCSSGVLQIGDLGHIWKVLIAILVSAGVSLAVALAWRCRPRSSASPSKPRYFLGIGDLFFHMPSTKRTDIGSLDHASSLLAGLVPLTWKGLQYKFDIKIWSVHATAATTTVHVAETPSPNVHFKREPTKATARFASNSARIASNIMTSTRKAAAHGPLLVGVVYVTASIAGSVSFLGLSQVNFTNDMNWATFNMTGAHAFFASWLNQELLLRPPHNTTTFQLTHAAINQGGSFASAATVVSAAPNLGALLQRTVINTVESTIRGLRTTEACLVPWIFTQYCFVDLSQRWEMANTAARQARCQRMTTNGAVFLEALLRNVPFAEFYNCWGDAFDVAIAYDLKQLTAGQKWLDAISATPNVPVDEEIRLWTSYNVTHFDTQWQNFKTIGVKNAYSVLNAYGVSYPFMLQSQSSAFQLLLQTS</sequence>
<protein>
    <submittedName>
        <fullName evidence="3">Aste57867_12785 protein</fullName>
    </submittedName>
</protein>
<dbReference type="OrthoDB" id="78977at2759"/>
<dbReference type="AlphaFoldDB" id="A0A485KYH6"/>
<reference evidence="2" key="2">
    <citation type="submission" date="2019-06" db="EMBL/GenBank/DDBJ databases">
        <title>Genomics analysis of Aphanomyces spp. identifies a new class of oomycete effector associated with host adaptation.</title>
        <authorList>
            <person name="Gaulin E."/>
        </authorList>
    </citation>
    <scope>NUCLEOTIDE SEQUENCE</scope>
    <source>
        <strain evidence="2">CBS 578.67</strain>
    </source>
</reference>
<keyword evidence="1" id="KW-0472">Membrane</keyword>
<evidence type="ECO:0000256" key="1">
    <source>
        <dbReference type="SAM" id="Phobius"/>
    </source>
</evidence>
<reference evidence="3 4" key="1">
    <citation type="submission" date="2019-03" db="EMBL/GenBank/DDBJ databases">
        <authorList>
            <person name="Gaulin E."/>
            <person name="Dumas B."/>
        </authorList>
    </citation>
    <scope>NUCLEOTIDE SEQUENCE [LARGE SCALE GENOMIC DNA]</scope>
    <source>
        <strain evidence="3">CBS 568.67</strain>
    </source>
</reference>
<feature type="transmembrane region" description="Helical" evidence="1">
    <location>
        <begin position="421"/>
        <end position="441"/>
    </location>
</feature>
<keyword evidence="1" id="KW-1133">Transmembrane helix</keyword>
<feature type="transmembrane region" description="Helical" evidence="1">
    <location>
        <begin position="109"/>
        <end position="131"/>
    </location>
</feature>
<evidence type="ECO:0000313" key="2">
    <source>
        <dbReference type="EMBL" id="KAF0696464.1"/>
    </source>
</evidence>
<feature type="transmembrane region" description="Helical" evidence="1">
    <location>
        <begin position="278"/>
        <end position="299"/>
    </location>
</feature>
<dbReference type="Proteomes" id="UP000332933">
    <property type="component" value="Unassembled WGS sequence"/>
</dbReference>
<evidence type="ECO:0000313" key="3">
    <source>
        <dbReference type="EMBL" id="VFT89634.1"/>
    </source>
</evidence>
<proteinExistence type="predicted"/>
<name>A0A485KYH6_9STRA</name>
<organism evidence="3 4">
    <name type="scientific">Aphanomyces stellatus</name>
    <dbReference type="NCBI Taxonomy" id="120398"/>
    <lineage>
        <taxon>Eukaryota</taxon>
        <taxon>Sar</taxon>
        <taxon>Stramenopiles</taxon>
        <taxon>Oomycota</taxon>
        <taxon>Saprolegniomycetes</taxon>
        <taxon>Saprolegniales</taxon>
        <taxon>Verrucalvaceae</taxon>
        <taxon>Aphanomyces</taxon>
    </lineage>
</organism>
<feature type="transmembrane region" description="Helical" evidence="1">
    <location>
        <begin position="191"/>
        <end position="208"/>
    </location>
</feature>
<keyword evidence="1" id="KW-0812">Transmembrane</keyword>
<keyword evidence="4" id="KW-1185">Reference proteome</keyword>
<evidence type="ECO:0000313" key="4">
    <source>
        <dbReference type="Proteomes" id="UP000332933"/>
    </source>
</evidence>
<dbReference type="EMBL" id="VJMH01005394">
    <property type="protein sequence ID" value="KAF0696464.1"/>
    <property type="molecule type" value="Genomic_DNA"/>
</dbReference>
<feature type="transmembrane region" description="Helical" evidence="1">
    <location>
        <begin position="220"/>
        <end position="241"/>
    </location>
</feature>